<keyword evidence="2" id="KW-1185">Reference proteome</keyword>
<reference evidence="1" key="1">
    <citation type="submission" date="2021-08" db="EMBL/GenBank/DDBJ databases">
        <title>The first chromosome-level gecko genome reveals the dynamic sex chromosomes of Neotropical dwarf geckos (Sphaerodactylidae: Sphaerodactylus).</title>
        <authorList>
            <person name="Pinto B.J."/>
            <person name="Keating S.E."/>
            <person name="Gamble T."/>
        </authorList>
    </citation>
    <scope>NUCLEOTIDE SEQUENCE</scope>
    <source>
        <strain evidence="1">TG3544</strain>
    </source>
</reference>
<accession>A0ACB8G7T1</accession>
<evidence type="ECO:0000313" key="1">
    <source>
        <dbReference type="EMBL" id="KAH8015118.1"/>
    </source>
</evidence>
<dbReference type="Proteomes" id="UP000827872">
    <property type="component" value="Linkage Group LG02"/>
</dbReference>
<dbReference type="EMBL" id="CM037615">
    <property type="protein sequence ID" value="KAH8015118.1"/>
    <property type="molecule type" value="Genomic_DNA"/>
</dbReference>
<comment type="caution">
    <text evidence="1">The sequence shown here is derived from an EMBL/GenBank/DDBJ whole genome shotgun (WGS) entry which is preliminary data.</text>
</comment>
<sequence length="115" mass="12292">MLLLGQLLHPKPQRPAEDQPEPAPRGAAASLALRHPLRHGPWEQYQQLRKCTPTLPGRGVTQCLQGGGQRTAPDTNMPQASASNSHPCMPTHTGDRAPLTPPLAANAASLHTHPN</sequence>
<evidence type="ECO:0000313" key="2">
    <source>
        <dbReference type="Proteomes" id="UP000827872"/>
    </source>
</evidence>
<organism evidence="1 2">
    <name type="scientific">Sphaerodactylus townsendi</name>
    <dbReference type="NCBI Taxonomy" id="933632"/>
    <lineage>
        <taxon>Eukaryota</taxon>
        <taxon>Metazoa</taxon>
        <taxon>Chordata</taxon>
        <taxon>Craniata</taxon>
        <taxon>Vertebrata</taxon>
        <taxon>Euteleostomi</taxon>
        <taxon>Lepidosauria</taxon>
        <taxon>Squamata</taxon>
        <taxon>Bifurcata</taxon>
        <taxon>Gekkota</taxon>
        <taxon>Sphaerodactylidae</taxon>
        <taxon>Sphaerodactylus</taxon>
    </lineage>
</organism>
<gene>
    <name evidence="1" type="ORF">K3G42_033284</name>
</gene>
<name>A0ACB8G7T1_9SAUR</name>
<proteinExistence type="predicted"/>
<protein>
    <submittedName>
        <fullName evidence="1">Uncharacterized protein</fullName>
    </submittedName>
</protein>